<dbReference type="PANTHER" id="PTHR43316">
    <property type="entry name" value="HYDROLASE, HALOACID DELAHOGENASE-RELATED"/>
    <property type="match status" value="1"/>
</dbReference>
<evidence type="ECO:0000256" key="1">
    <source>
        <dbReference type="ARBA" id="ARBA00008106"/>
    </source>
</evidence>
<protein>
    <recommendedName>
        <fullName evidence="3">(S)-2-haloacid dehalogenase</fullName>
        <ecNumber evidence="3">3.8.1.2</ecNumber>
    </recommendedName>
    <alternativeName>
        <fullName evidence="3">2-haloalkanoic acid dehalogenase</fullName>
    </alternativeName>
    <alternativeName>
        <fullName evidence="3">Halocarboxylic acid halidohydrolase</fullName>
    </alternativeName>
    <alternativeName>
        <fullName evidence="3">L-2-haloacid dehalogenase</fullName>
    </alternativeName>
</protein>
<dbReference type="GO" id="GO:0018784">
    <property type="term" value="F:(S)-2-haloacid dehalogenase activity"/>
    <property type="evidence" value="ECO:0007669"/>
    <property type="project" value="UniProtKB-UniRule"/>
</dbReference>
<comment type="similarity">
    <text evidence="1 3">Belongs to the HAD-like hydrolase superfamily. S-2-haloalkanoic acid dehalogenase family.</text>
</comment>
<accession>A0A9J6PC55</accession>
<comment type="catalytic activity">
    <reaction evidence="3">
        <text>an (S)-2-haloacid + H2O = a (2R)-2-hydroxycarboxylate + a halide anion + H(+)</text>
        <dbReference type="Rhea" id="RHEA:11192"/>
        <dbReference type="ChEBI" id="CHEBI:15377"/>
        <dbReference type="ChEBI" id="CHEBI:15378"/>
        <dbReference type="ChEBI" id="CHEBI:16042"/>
        <dbReference type="ChEBI" id="CHEBI:58314"/>
        <dbReference type="ChEBI" id="CHEBI:137405"/>
        <dbReference type="EC" id="3.8.1.2"/>
    </reaction>
</comment>
<dbReference type="InterPro" id="IPR023214">
    <property type="entry name" value="HAD_sf"/>
</dbReference>
<evidence type="ECO:0000256" key="3">
    <source>
        <dbReference type="RuleBase" id="RU368077"/>
    </source>
</evidence>
<gene>
    <name evidence="4" type="ORF">NJQ99_06870</name>
</gene>
<sequence length="235" mass="25668">MTDTGPDTRFARTRVAVFDAYGTLFDVAAAARHLADEIGPQWQTLSAVWREKQLQYTWLRAVMNRHTDFWSVTRDGLDYALETADLGGDAGLRQRLLDLYWQLDAYPEVPEVLRALKRKGIATAILSNGSPDMLAAAVESAGIGPLLDDVISVEDAGVFKPDFSVYRLASDRMAAFPPDIAFFSSNGWDAAGAAAFGFAVCWVNRAGAPQERLPWTPDRVVADLTPLPSFLGDAA</sequence>
<dbReference type="EC" id="3.8.1.2" evidence="3"/>
<name>A0A9J6PC55_9PROT</name>
<dbReference type="SFLD" id="SFLDF00045">
    <property type="entry name" value="2-haloacid_dehalogenase"/>
    <property type="match status" value="1"/>
</dbReference>
<dbReference type="CDD" id="cd02588">
    <property type="entry name" value="HAD_L2-DEX"/>
    <property type="match status" value="1"/>
</dbReference>
<dbReference type="PRINTS" id="PR00413">
    <property type="entry name" value="HADHALOGNASE"/>
</dbReference>
<proteinExistence type="inferred from homology"/>
<dbReference type="SFLD" id="SFLDG01135">
    <property type="entry name" value="C1.5.6:_HAD__Beta-PGM__Phospha"/>
    <property type="match status" value="1"/>
</dbReference>
<dbReference type="InterPro" id="IPR023198">
    <property type="entry name" value="PGP-like_dom2"/>
</dbReference>
<keyword evidence="2 3" id="KW-0378">Hydrolase</keyword>
<evidence type="ECO:0000256" key="2">
    <source>
        <dbReference type="ARBA" id="ARBA00022801"/>
    </source>
</evidence>
<dbReference type="NCBIfam" id="TIGR01428">
    <property type="entry name" value="HAD_type_II"/>
    <property type="match status" value="1"/>
</dbReference>
<dbReference type="InterPro" id="IPR036412">
    <property type="entry name" value="HAD-like_sf"/>
</dbReference>
<dbReference type="InterPro" id="IPR006439">
    <property type="entry name" value="HAD-SF_hydro_IA"/>
</dbReference>
<comment type="function">
    <text evidence="3">Catalyzes the hydrolytic dehalogenation of small (S)-2-haloalkanoic acids to yield the corresponding (R)-2-hydroxyalkanoic acids.</text>
</comment>
<dbReference type="Pfam" id="PF00702">
    <property type="entry name" value="Hydrolase"/>
    <property type="match status" value="1"/>
</dbReference>
<organism evidence="4 5">
    <name type="scientific">Futiania mangrovi</name>
    <dbReference type="NCBI Taxonomy" id="2959716"/>
    <lineage>
        <taxon>Bacteria</taxon>
        <taxon>Pseudomonadati</taxon>
        <taxon>Pseudomonadota</taxon>
        <taxon>Alphaproteobacteria</taxon>
        <taxon>Futianiales</taxon>
        <taxon>Futianiaceae</taxon>
        <taxon>Futiania</taxon>
    </lineage>
</organism>
<dbReference type="PANTHER" id="PTHR43316:SF3">
    <property type="entry name" value="HALOACID DEHALOGENASE, TYPE II (AFU_ORTHOLOGUE AFUA_2G07750)-RELATED"/>
    <property type="match status" value="1"/>
</dbReference>
<dbReference type="InterPro" id="IPR051540">
    <property type="entry name" value="S-2-haloacid_dehalogenase"/>
</dbReference>
<dbReference type="InterPro" id="IPR006328">
    <property type="entry name" value="2-HAD"/>
</dbReference>
<dbReference type="Gene3D" id="1.10.150.240">
    <property type="entry name" value="Putative phosphatase, domain 2"/>
    <property type="match status" value="1"/>
</dbReference>
<keyword evidence="5" id="KW-1185">Reference proteome</keyword>
<evidence type="ECO:0000313" key="5">
    <source>
        <dbReference type="Proteomes" id="UP001055804"/>
    </source>
</evidence>
<dbReference type="Gene3D" id="3.40.50.1000">
    <property type="entry name" value="HAD superfamily/HAD-like"/>
    <property type="match status" value="1"/>
</dbReference>
<reference evidence="4" key="1">
    <citation type="submission" date="2022-06" db="EMBL/GenBank/DDBJ databases">
        <title>Isolation and Genomics of Futiania mangrovii gen. nov., sp. nov., a Rare and Metabolically-versatile member in the Class Alphaproteobacteria.</title>
        <authorList>
            <person name="Liu L."/>
            <person name="Huang W.-C."/>
            <person name="Pan J."/>
            <person name="Li J."/>
            <person name="Huang Y."/>
            <person name="Du H."/>
            <person name="Liu Y."/>
            <person name="Li M."/>
        </authorList>
    </citation>
    <scope>NUCLEOTIDE SEQUENCE</scope>
    <source>
        <strain evidence="4">FT118</strain>
    </source>
</reference>
<dbReference type="Proteomes" id="UP001055804">
    <property type="component" value="Unassembled WGS sequence"/>
</dbReference>
<dbReference type="SFLD" id="SFLDS00003">
    <property type="entry name" value="Haloacid_Dehalogenase"/>
    <property type="match status" value="1"/>
</dbReference>
<comment type="caution">
    <text evidence="4">The sequence shown here is derived from an EMBL/GenBank/DDBJ whole genome shotgun (WGS) entry which is preliminary data.</text>
</comment>
<dbReference type="NCBIfam" id="TIGR01493">
    <property type="entry name" value="HAD-SF-IA-v2"/>
    <property type="match status" value="1"/>
</dbReference>
<dbReference type="EMBL" id="JAMZFT010000001">
    <property type="protein sequence ID" value="MCP1336121.1"/>
    <property type="molecule type" value="Genomic_DNA"/>
</dbReference>
<dbReference type="SUPFAM" id="SSF56784">
    <property type="entry name" value="HAD-like"/>
    <property type="match status" value="1"/>
</dbReference>
<evidence type="ECO:0000313" key="4">
    <source>
        <dbReference type="EMBL" id="MCP1336121.1"/>
    </source>
</evidence>
<dbReference type="SFLD" id="SFLDG01129">
    <property type="entry name" value="C1.5:_HAD__Beta-PGM__Phosphata"/>
    <property type="match status" value="1"/>
</dbReference>
<dbReference type="AlphaFoldDB" id="A0A9J6PC55"/>